<dbReference type="GeneID" id="98173412"/>
<evidence type="ECO:0000313" key="2">
    <source>
        <dbReference type="EMBL" id="GAB1312457.1"/>
    </source>
</evidence>
<feature type="compositionally biased region" description="Pro residues" evidence="1">
    <location>
        <begin position="80"/>
        <end position="95"/>
    </location>
</feature>
<accession>A0ABQ0G3W1</accession>
<organism evidence="2 3">
    <name type="scientific">Madurella fahalii</name>
    <dbReference type="NCBI Taxonomy" id="1157608"/>
    <lineage>
        <taxon>Eukaryota</taxon>
        <taxon>Fungi</taxon>
        <taxon>Dikarya</taxon>
        <taxon>Ascomycota</taxon>
        <taxon>Pezizomycotina</taxon>
        <taxon>Sordariomycetes</taxon>
        <taxon>Sordariomycetidae</taxon>
        <taxon>Sordariales</taxon>
        <taxon>Sordariales incertae sedis</taxon>
        <taxon>Madurella</taxon>
    </lineage>
</organism>
<gene>
    <name evidence="2" type="ORF">MFIFM68171_02667</name>
</gene>
<dbReference type="Proteomes" id="UP001628179">
    <property type="component" value="Unassembled WGS sequence"/>
</dbReference>
<keyword evidence="3" id="KW-1185">Reference proteome</keyword>
<evidence type="ECO:0000313" key="3">
    <source>
        <dbReference type="Proteomes" id="UP001628179"/>
    </source>
</evidence>
<protein>
    <submittedName>
        <fullName evidence="2">Uncharacterized protein</fullName>
    </submittedName>
</protein>
<feature type="region of interest" description="Disordered" evidence="1">
    <location>
        <begin position="1"/>
        <end position="102"/>
    </location>
</feature>
<dbReference type="RefSeq" id="XP_070914190.1">
    <property type="nucleotide sequence ID" value="XM_071058089.1"/>
</dbReference>
<sequence>MSKVTEPTGESGQVQPWRAWWPPTESAVRNMSEEERKAKPWVNWKPDPQRPNAKPWLQWVPRDAHLIDPRPHVDGDPAAPQQPIPHPKPNAPVPPSSNAEGG</sequence>
<dbReference type="EMBL" id="BAAFSV010000001">
    <property type="protein sequence ID" value="GAB1312457.1"/>
    <property type="molecule type" value="Genomic_DNA"/>
</dbReference>
<name>A0ABQ0G3W1_9PEZI</name>
<feature type="compositionally biased region" description="Basic and acidic residues" evidence="1">
    <location>
        <begin position="62"/>
        <end position="75"/>
    </location>
</feature>
<reference evidence="2 3" key="1">
    <citation type="submission" date="2024-09" db="EMBL/GenBank/DDBJ databases">
        <title>Itraconazole resistance in Madurella fahalii resulting from another homologue of gene encoding cytochrome P450 14-alpha sterol demethylase (CYP51).</title>
        <authorList>
            <person name="Yoshioka I."/>
            <person name="Fahal A.H."/>
            <person name="Kaneko S."/>
            <person name="Yaguchi T."/>
        </authorList>
    </citation>
    <scope>NUCLEOTIDE SEQUENCE [LARGE SCALE GENOMIC DNA]</scope>
    <source>
        <strain evidence="2 3">IFM 68171</strain>
    </source>
</reference>
<proteinExistence type="predicted"/>
<evidence type="ECO:0000256" key="1">
    <source>
        <dbReference type="SAM" id="MobiDB-lite"/>
    </source>
</evidence>
<comment type="caution">
    <text evidence="2">The sequence shown here is derived from an EMBL/GenBank/DDBJ whole genome shotgun (WGS) entry which is preliminary data.</text>
</comment>